<reference evidence="2 3" key="1">
    <citation type="journal article" date="2018" name="Proc. R. Soc. B">
        <title>A non-coding region near Follistatin controls head colour polymorphism in the Gouldian finch.</title>
        <authorList>
            <person name="Toomey M.B."/>
            <person name="Marques C.I."/>
            <person name="Andrade P."/>
            <person name="Araujo P.M."/>
            <person name="Sabatino S."/>
            <person name="Gazda M.A."/>
            <person name="Afonso S."/>
            <person name="Lopes R.J."/>
            <person name="Corbo J.C."/>
            <person name="Carneiro M."/>
        </authorList>
    </citation>
    <scope>NUCLEOTIDE SEQUENCE [LARGE SCALE GENOMIC DNA]</scope>
    <source>
        <strain evidence="2">Red01</strain>
        <tissue evidence="2">Muscle</tissue>
    </source>
</reference>
<accession>A0A3L8T8N5</accession>
<evidence type="ECO:0000256" key="1">
    <source>
        <dbReference type="SAM" id="MobiDB-lite"/>
    </source>
</evidence>
<gene>
    <name evidence="2" type="ORF">DV515_00000804</name>
</gene>
<feature type="non-terminal residue" evidence="2">
    <location>
        <position position="1"/>
    </location>
</feature>
<feature type="compositionally biased region" description="Basic and acidic residues" evidence="1">
    <location>
        <begin position="43"/>
        <end position="53"/>
    </location>
</feature>
<dbReference type="EMBL" id="QUSF01000002">
    <property type="protein sequence ID" value="RLW12318.1"/>
    <property type="molecule type" value="Genomic_DNA"/>
</dbReference>
<dbReference type="AlphaFoldDB" id="A0A3L8T8N5"/>
<evidence type="ECO:0000313" key="3">
    <source>
        <dbReference type="Proteomes" id="UP000276834"/>
    </source>
</evidence>
<keyword evidence="3" id="KW-1185">Reference proteome</keyword>
<sequence length="89" mass="10169">GREARRAPLVHRVQMGMQANQDPLGCLESQELMDSQDLMAHVEPQDQKDRRGSQDSQVLVDFQARDFLDHLEIQGKEGHQGYQDLQALQ</sequence>
<feature type="region of interest" description="Disordered" evidence="1">
    <location>
        <begin position="36"/>
        <end position="56"/>
    </location>
</feature>
<proteinExistence type="predicted"/>
<dbReference type="Proteomes" id="UP000276834">
    <property type="component" value="Unassembled WGS sequence"/>
</dbReference>
<comment type="caution">
    <text evidence="2">The sequence shown here is derived from an EMBL/GenBank/DDBJ whole genome shotgun (WGS) entry which is preliminary data.</text>
</comment>
<name>A0A3L8T8N5_CHLGU</name>
<evidence type="ECO:0000313" key="2">
    <source>
        <dbReference type="EMBL" id="RLW12318.1"/>
    </source>
</evidence>
<protein>
    <submittedName>
        <fullName evidence="2">Uncharacterized protein</fullName>
    </submittedName>
</protein>
<organism evidence="2 3">
    <name type="scientific">Chloebia gouldiae</name>
    <name type="common">Gouldian finch</name>
    <name type="synonym">Erythrura gouldiae</name>
    <dbReference type="NCBI Taxonomy" id="44316"/>
    <lineage>
        <taxon>Eukaryota</taxon>
        <taxon>Metazoa</taxon>
        <taxon>Chordata</taxon>
        <taxon>Craniata</taxon>
        <taxon>Vertebrata</taxon>
        <taxon>Euteleostomi</taxon>
        <taxon>Archelosauria</taxon>
        <taxon>Archosauria</taxon>
        <taxon>Dinosauria</taxon>
        <taxon>Saurischia</taxon>
        <taxon>Theropoda</taxon>
        <taxon>Coelurosauria</taxon>
        <taxon>Aves</taxon>
        <taxon>Neognathae</taxon>
        <taxon>Neoaves</taxon>
        <taxon>Telluraves</taxon>
        <taxon>Australaves</taxon>
        <taxon>Passeriformes</taxon>
        <taxon>Passeroidea</taxon>
        <taxon>Passeridae</taxon>
        <taxon>Chloebia</taxon>
    </lineage>
</organism>